<dbReference type="Gene3D" id="1.20.120.1770">
    <property type="match status" value="1"/>
</dbReference>
<comment type="caution">
    <text evidence="14">The sequence shown here is derived from an EMBL/GenBank/DDBJ whole genome shotgun (WGS) entry which is preliminary data.</text>
</comment>
<dbReference type="Pfam" id="PF03188">
    <property type="entry name" value="Cytochrom_B561"/>
    <property type="match status" value="1"/>
</dbReference>
<evidence type="ECO:0000256" key="7">
    <source>
        <dbReference type="ARBA" id="ARBA00022982"/>
    </source>
</evidence>
<keyword evidence="6" id="KW-0479">Metal-binding</keyword>
<evidence type="ECO:0000256" key="5">
    <source>
        <dbReference type="ARBA" id="ARBA00022692"/>
    </source>
</evidence>
<keyword evidence="4" id="KW-0349">Heme</keyword>
<evidence type="ECO:0000256" key="9">
    <source>
        <dbReference type="ARBA" id="ARBA00023004"/>
    </source>
</evidence>
<evidence type="ECO:0000313" key="14">
    <source>
        <dbReference type="EMBL" id="KAG5680485.1"/>
    </source>
</evidence>
<keyword evidence="9" id="KW-0408">Iron</keyword>
<evidence type="ECO:0000256" key="6">
    <source>
        <dbReference type="ARBA" id="ARBA00022723"/>
    </source>
</evidence>
<evidence type="ECO:0000259" key="13">
    <source>
        <dbReference type="PROSITE" id="PS50939"/>
    </source>
</evidence>
<evidence type="ECO:0000256" key="3">
    <source>
        <dbReference type="ARBA" id="ARBA00022448"/>
    </source>
</evidence>
<keyword evidence="10 12" id="KW-0472">Membrane</keyword>
<dbReference type="Proteomes" id="UP001107558">
    <property type="component" value="Chromosome 1"/>
</dbReference>
<feature type="transmembrane region" description="Helical" evidence="12">
    <location>
        <begin position="94"/>
        <end position="114"/>
    </location>
</feature>
<dbReference type="SMART" id="SM00665">
    <property type="entry name" value="B561"/>
    <property type="match status" value="1"/>
</dbReference>
<keyword evidence="5 12" id="KW-0812">Transmembrane</keyword>
<feature type="transmembrane region" description="Helical" evidence="12">
    <location>
        <begin position="165"/>
        <end position="184"/>
    </location>
</feature>
<dbReference type="PANTHER" id="PTHR15422">
    <property type="entry name" value="OS05G0565100 PROTEIN"/>
    <property type="match status" value="1"/>
</dbReference>
<comment type="cofactor">
    <cofactor evidence="1">
        <name>heme b</name>
        <dbReference type="ChEBI" id="CHEBI:60344"/>
    </cofactor>
</comment>
<evidence type="ECO:0000256" key="4">
    <source>
        <dbReference type="ARBA" id="ARBA00022617"/>
    </source>
</evidence>
<evidence type="ECO:0000313" key="15">
    <source>
        <dbReference type="Proteomes" id="UP001107558"/>
    </source>
</evidence>
<feature type="transmembrane region" description="Helical" evidence="12">
    <location>
        <begin position="196"/>
        <end position="215"/>
    </location>
</feature>
<dbReference type="InterPro" id="IPR045150">
    <property type="entry name" value="CYB561D1/2"/>
</dbReference>
<dbReference type="GO" id="GO:0016020">
    <property type="term" value="C:membrane"/>
    <property type="evidence" value="ECO:0007669"/>
    <property type="project" value="UniProtKB-SubCell"/>
</dbReference>
<evidence type="ECO:0000256" key="2">
    <source>
        <dbReference type="ARBA" id="ARBA00004141"/>
    </source>
</evidence>
<reference evidence="14" key="1">
    <citation type="submission" date="2021-03" db="EMBL/GenBank/DDBJ databases">
        <title>Chromosome level genome of the anhydrobiotic midge Polypedilum vanderplanki.</title>
        <authorList>
            <person name="Yoshida Y."/>
            <person name="Kikawada T."/>
            <person name="Gusev O."/>
        </authorList>
    </citation>
    <scope>NUCLEOTIDE SEQUENCE</scope>
    <source>
        <strain evidence="14">NIAS01</strain>
        <tissue evidence="14">Whole body or cell culture</tissue>
    </source>
</reference>
<dbReference type="GO" id="GO:0140575">
    <property type="term" value="F:transmembrane monodehydroascorbate reductase activity"/>
    <property type="evidence" value="ECO:0007669"/>
    <property type="project" value="InterPro"/>
</dbReference>
<dbReference type="OrthoDB" id="432881at2759"/>
<evidence type="ECO:0000256" key="10">
    <source>
        <dbReference type="ARBA" id="ARBA00023136"/>
    </source>
</evidence>
<evidence type="ECO:0000256" key="11">
    <source>
        <dbReference type="ARBA" id="ARBA00024225"/>
    </source>
</evidence>
<dbReference type="EMBL" id="JADBJN010000001">
    <property type="protein sequence ID" value="KAG5680485.1"/>
    <property type="molecule type" value="Genomic_DNA"/>
</dbReference>
<evidence type="ECO:0000256" key="8">
    <source>
        <dbReference type="ARBA" id="ARBA00022989"/>
    </source>
</evidence>
<dbReference type="AlphaFoldDB" id="A0A9J6CEX0"/>
<dbReference type="EC" id="7.2.1.3" evidence="11"/>
<gene>
    <name evidence="14" type="ORF">PVAND_009993</name>
</gene>
<organism evidence="14 15">
    <name type="scientific">Polypedilum vanderplanki</name>
    <name type="common">Sleeping chironomid midge</name>
    <dbReference type="NCBI Taxonomy" id="319348"/>
    <lineage>
        <taxon>Eukaryota</taxon>
        <taxon>Metazoa</taxon>
        <taxon>Ecdysozoa</taxon>
        <taxon>Arthropoda</taxon>
        <taxon>Hexapoda</taxon>
        <taxon>Insecta</taxon>
        <taxon>Pterygota</taxon>
        <taxon>Neoptera</taxon>
        <taxon>Endopterygota</taxon>
        <taxon>Diptera</taxon>
        <taxon>Nematocera</taxon>
        <taxon>Chironomoidea</taxon>
        <taxon>Chironomidae</taxon>
        <taxon>Chironominae</taxon>
        <taxon>Polypedilum</taxon>
        <taxon>Polypedilum</taxon>
    </lineage>
</organism>
<accession>A0A9J6CEX0</accession>
<feature type="transmembrane region" description="Helical" evidence="12">
    <location>
        <begin position="126"/>
        <end position="144"/>
    </location>
</feature>
<comment type="subcellular location">
    <subcellularLocation>
        <location evidence="2">Membrane</location>
        <topology evidence="2">Multi-pass membrane protein</topology>
    </subcellularLocation>
</comment>
<dbReference type="GO" id="GO:0046872">
    <property type="term" value="F:metal ion binding"/>
    <property type="evidence" value="ECO:0007669"/>
    <property type="project" value="UniProtKB-KW"/>
</dbReference>
<feature type="transmembrane region" description="Helical" evidence="12">
    <location>
        <begin position="20"/>
        <end position="40"/>
    </location>
</feature>
<proteinExistence type="predicted"/>
<evidence type="ECO:0000256" key="1">
    <source>
        <dbReference type="ARBA" id="ARBA00001970"/>
    </source>
</evidence>
<feature type="transmembrane region" description="Helical" evidence="12">
    <location>
        <begin position="52"/>
        <end position="73"/>
    </location>
</feature>
<keyword evidence="3" id="KW-0813">Transport</keyword>
<sequence>MTVGKDTETGSSKKNRMSALAIVINYFFHLILFGITSYILSRVIIDLNVTLFTLHIIFIVPGYLILMSNAILIMSDNNFLSMTSKQSERVISHWMLQVFGLILIIVGHSCVFVYKYQGNLPRFQTVHSRVGLATFILSLITGFQGIFTRYSYQLRKFVKPLIQKIFHSLVGNFTYILAVVSIIYGFDQMWSRDYDVIVKPILITLLSISTAYVLYKSLFTMALRIKQLFE</sequence>
<evidence type="ECO:0000256" key="12">
    <source>
        <dbReference type="SAM" id="Phobius"/>
    </source>
</evidence>
<keyword evidence="8 12" id="KW-1133">Transmembrane helix</keyword>
<protein>
    <recommendedName>
        <fullName evidence="11">ascorbate ferrireductase (transmembrane)</fullName>
        <ecNumber evidence="11">7.2.1.3</ecNumber>
    </recommendedName>
</protein>
<keyword evidence="15" id="KW-1185">Reference proteome</keyword>
<dbReference type="GO" id="GO:0140571">
    <property type="term" value="F:transmembrane ascorbate ferrireductase activity"/>
    <property type="evidence" value="ECO:0007669"/>
    <property type="project" value="UniProtKB-EC"/>
</dbReference>
<dbReference type="PANTHER" id="PTHR15422:SF45">
    <property type="entry name" value="CYTOCHROME B561 DOMAIN-CONTAINING PROTEIN"/>
    <property type="match status" value="1"/>
</dbReference>
<dbReference type="InterPro" id="IPR006593">
    <property type="entry name" value="Cyt_b561/ferric_Rdtase_TM"/>
</dbReference>
<keyword evidence="7" id="KW-0249">Electron transport</keyword>
<name>A0A9J6CEX0_POLVA</name>
<dbReference type="PROSITE" id="PS50939">
    <property type="entry name" value="CYTOCHROME_B561"/>
    <property type="match status" value="1"/>
</dbReference>
<feature type="domain" description="Cytochrome b561" evidence="13">
    <location>
        <begin position="23"/>
        <end position="224"/>
    </location>
</feature>